<dbReference type="GO" id="GO:0006351">
    <property type="term" value="P:DNA-templated transcription"/>
    <property type="evidence" value="ECO:0007669"/>
    <property type="project" value="InterPro"/>
</dbReference>
<accession>A0A5A7P521</accession>
<gene>
    <name evidence="2" type="ORF">STAS_03574</name>
</gene>
<dbReference type="AlphaFoldDB" id="A0A5A7P521"/>
<evidence type="ECO:0000313" key="2">
    <source>
        <dbReference type="EMBL" id="GER27839.1"/>
    </source>
</evidence>
<evidence type="ECO:0000259" key="1">
    <source>
        <dbReference type="PROSITE" id="PS51806"/>
    </source>
</evidence>
<name>A0A5A7P521_STRAF</name>
<protein>
    <submittedName>
        <fullName evidence="2">Transcription factor-related</fullName>
    </submittedName>
</protein>
<dbReference type="GO" id="GO:0043565">
    <property type="term" value="F:sequence-specific DNA binding"/>
    <property type="evidence" value="ECO:0007669"/>
    <property type="project" value="InterPro"/>
</dbReference>
<organism evidence="2 3">
    <name type="scientific">Striga asiatica</name>
    <name type="common">Asiatic witchweed</name>
    <name type="synonym">Buchnera asiatica</name>
    <dbReference type="NCBI Taxonomy" id="4170"/>
    <lineage>
        <taxon>Eukaryota</taxon>
        <taxon>Viridiplantae</taxon>
        <taxon>Streptophyta</taxon>
        <taxon>Embryophyta</taxon>
        <taxon>Tracheophyta</taxon>
        <taxon>Spermatophyta</taxon>
        <taxon>Magnoliopsida</taxon>
        <taxon>eudicotyledons</taxon>
        <taxon>Gunneridae</taxon>
        <taxon>Pentapetalae</taxon>
        <taxon>asterids</taxon>
        <taxon>lamiids</taxon>
        <taxon>Lamiales</taxon>
        <taxon>Orobanchaceae</taxon>
        <taxon>Buchnereae</taxon>
        <taxon>Striga</taxon>
    </lineage>
</organism>
<dbReference type="OrthoDB" id="1895294at2759"/>
<dbReference type="Proteomes" id="UP000325081">
    <property type="component" value="Unassembled WGS sequence"/>
</dbReference>
<comment type="caution">
    <text evidence="2">The sequence shown here is derived from an EMBL/GenBank/DDBJ whole genome shotgun (WGS) entry which is preliminary data.</text>
</comment>
<reference evidence="3" key="1">
    <citation type="journal article" date="2019" name="Curr. Biol.">
        <title>Genome Sequence of Striga asiatica Provides Insight into the Evolution of Plant Parasitism.</title>
        <authorList>
            <person name="Yoshida S."/>
            <person name="Kim S."/>
            <person name="Wafula E.K."/>
            <person name="Tanskanen J."/>
            <person name="Kim Y.M."/>
            <person name="Honaas L."/>
            <person name="Yang Z."/>
            <person name="Spallek T."/>
            <person name="Conn C.E."/>
            <person name="Ichihashi Y."/>
            <person name="Cheong K."/>
            <person name="Cui S."/>
            <person name="Der J.P."/>
            <person name="Gundlach H."/>
            <person name="Jiao Y."/>
            <person name="Hori C."/>
            <person name="Ishida J.K."/>
            <person name="Kasahara H."/>
            <person name="Kiba T."/>
            <person name="Kim M.S."/>
            <person name="Koo N."/>
            <person name="Laohavisit A."/>
            <person name="Lee Y.H."/>
            <person name="Lumba S."/>
            <person name="McCourt P."/>
            <person name="Mortimer J.C."/>
            <person name="Mutuku J.M."/>
            <person name="Nomura T."/>
            <person name="Sasaki-Sekimoto Y."/>
            <person name="Seto Y."/>
            <person name="Wang Y."/>
            <person name="Wakatake T."/>
            <person name="Sakakibara H."/>
            <person name="Demura T."/>
            <person name="Yamaguchi S."/>
            <person name="Yoneyama K."/>
            <person name="Manabe R.I."/>
            <person name="Nelson D.C."/>
            <person name="Schulman A.H."/>
            <person name="Timko M.P."/>
            <person name="dePamphilis C.W."/>
            <person name="Choi D."/>
            <person name="Shirasu K."/>
        </authorList>
    </citation>
    <scope>NUCLEOTIDE SEQUENCE [LARGE SCALE GENOMIC DNA]</scope>
    <source>
        <strain evidence="3">cv. UVA1</strain>
    </source>
</reference>
<sequence>MEQNFSDFHKKWMSELEKLVESDRGESTPKSRLDKLTAHHKAYYTKKWAAAEEDIEAFYAAVWLNPFEKARTWVTGWKPSSALQLADSLKLSNEQRHKMARVRFEIKTEEEKVESEMRSLHILATADPKMLELVRMGMEADRSGSPAAMDKVDKMVDVALQMLRGRLLKLMKMADCARLKALKGVLDVVGPMNGLTYFTSVSIFLIGLRNLGEPR</sequence>
<dbReference type="InterPro" id="IPR025422">
    <property type="entry name" value="TGA_domain"/>
</dbReference>
<feature type="domain" description="DOG1" evidence="1">
    <location>
        <begin position="2"/>
        <end position="215"/>
    </location>
</feature>
<keyword evidence="3" id="KW-1185">Reference proteome</keyword>
<dbReference type="InterPro" id="IPR051886">
    <property type="entry name" value="Seed_Dev/Stress_Resp_Reg"/>
</dbReference>
<dbReference type="PANTHER" id="PTHR46354:SF2">
    <property type="entry name" value="PROTEIN DOG1-LIKE 4"/>
    <property type="match status" value="1"/>
</dbReference>
<dbReference type="PROSITE" id="PS51806">
    <property type="entry name" value="DOG1"/>
    <property type="match status" value="1"/>
</dbReference>
<proteinExistence type="predicted"/>
<dbReference type="EMBL" id="BKCP01002224">
    <property type="protein sequence ID" value="GER27839.1"/>
    <property type="molecule type" value="Genomic_DNA"/>
</dbReference>
<dbReference type="PANTHER" id="PTHR46354">
    <property type="entry name" value="DOG1 DOMAIN-CONTAINING PROTEIN"/>
    <property type="match status" value="1"/>
</dbReference>
<dbReference type="Pfam" id="PF14144">
    <property type="entry name" value="DOG1"/>
    <property type="match status" value="1"/>
</dbReference>
<evidence type="ECO:0000313" key="3">
    <source>
        <dbReference type="Proteomes" id="UP000325081"/>
    </source>
</evidence>